<reference evidence="2" key="1">
    <citation type="submission" date="2016-04" db="EMBL/GenBank/DDBJ databases">
        <authorList>
            <person name="Evans L.H."/>
            <person name="Alamgir A."/>
            <person name="Owens N."/>
            <person name="Weber N.D."/>
            <person name="Virtaneva K."/>
            <person name="Barbian K."/>
            <person name="Babar A."/>
            <person name="Rosenke K."/>
        </authorList>
    </citation>
    <scope>NUCLEOTIDE SEQUENCE</scope>
    <source>
        <strain evidence="2">86</strain>
    </source>
</reference>
<keyword evidence="1" id="KW-0812">Transmembrane</keyword>
<feature type="transmembrane region" description="Helical" evidence="1">
    <location>
        <begin position="67"/>
        <end position="89"/>
    </location>
</feature>
<accession>A0A212K4B0</accession>
<keyword evidence="1" id="KW-0472">Membrane</keyword>
<feature type="transmembrane region" description="Helical" evidence="1">
    <location>
        <begin position="110"/>
        <end position="135"/>
    </location>
</feature>
<dbReference type="EMBL" id="FLUN01000001">
    <property type="protein sequence ID" value="SBW06559.1"/>
    <property type="molecule type" value="Genomic_DNA"/>
</dbReference>
<keyword evidence="1" id="KW-1133">Transmembrane helix</keyword>
<evidence type="ECO:0000313" key="2">
    <source>
        <dbReference type="EMBL" id="SBW06559.1"/>
    </source>
</evidence>
<proteinExistence type="predicted"/>
<evidence type="ECO:0000256" key="1">
    <source>
        <dbReference type="SAM" id="Phobius"/>
    </source>
</evidence>
<sequence>MGRSGVVKLAQFLKVLVSFTFLCNLLVLPLVPGVVGIGALTGISRLSVAEFFAVCWQYLWRVWGEEYAAVLSVFLLFCGTCTAITLWQARGVLDTIVREDTFTMPNARRLKRAAVCCLLVSATALVRTVWGLFYYRSLAPIFTYNTVFIPVAFMGGLLCMVMSALFRQAAELKEENDLTI</sequence>
<dbReference type="Pfam" id="PF11188">
    <property type="entry name" value="DUF2975"/>
    <property type="match status" value="1"/>
</dbReference>
<evidence type="ECO:0008006" key="3">
    <source>
        <dbReference type="Google" id="ProtNLM"/>
    </source>
</evidence>
<feature type="transmembrane region" description="Helical" evidence="1">
    <location>
        <begin position="147"/>
        <end position="166"/>
    </location>
</feature>
<organism evidence="2">
    <name type="scientific">uncultured Eubacteriales bacterium</name>
    <dbReference type="NCBI Taxonomy" id="172733"/>
    <lineage>
        <taxon>Bacteria</taxon>
        <taxon>Bacillati</taxon>
        <taxon>Bacillota</taxon>
        <taxon>Clostridia</taxon>
        <taxon>Eubacteriales</taxon>
        <taxon>environmental samples</taxon>
    </lineage>
</organism>
<dbReference type="InterPro" id="IPR021354">
    <property type="entry name" value="DUF2975"/>
</dbReference>
<dbReference type="AlphaFoldDB" id="A0A212K4B0"/>
<gene>
    <name evidence="2" type="ORF">KL86CLO1_12178</name>
</gene>
<protein>
    <recommendedName>
        <fullName evidence="3">DUF2975 domain-containing protein</fullName>
    </recommendedName>
</protein>
<name>A0A212K4B0_9FIRM</name>